<evidence type="ECO:0000259" key="6">
    <source>
        <dbReference type="Pfam" id="PF00460"/>
    </source>
</evidence>
<dbReference type="EMBL" id="CP074126">
    <property type="protein sequence ID" value="QUS57443.1"/>
    <property type="molecule type" value="Genomic_DNA"/>
</dbReference>
<dbReference type="SUPFAM" id="SSF117143">
    <property type="entry name" value="Flagellar hook protein flgE"/>
    <property type="match status" value="1"/>
</dbReference>
<proteinExistence type="inferred from homology"/>
<dbReference type="Pfam" id="PF00460">
    <property type="entry name" value="Flg_bb_rod"/>
    <property type="match status" value="1"/>
</dbReference>
<evidence type="ECO:0000259" key="8">
    <source>
        <dbReference type="Pfam" id="PF07559"/>
    </source>
</evidence>
<evidence type="ECO:0000256" key="4">
    <source>
        <dbReference type="ARBA" id="ARBA00023143"/>
    </source>
</evidence>
<dbReference type="InterPro" id="IPR037058">
    <property type="entry name" value="Falgellar_hook_FlgE_sf"/>
</dbReference>
<name>A0ABX8AQX0_9HYPH</name>
<dbReference type="PROSITE" id="PS00588">
    <property type="entry name" value="FLAGELLA_BB_ROD"/>
    <property type="match status" value="1"/>
</dbReference>
<organism evidence="10 11">
    <name type="scientific">Pseudovibrio brasiliensis</name>
    <dbReference type="NCBI Taxonomy" id="1898042"/>
    <lineage>
        <taxon>Bacteria</taxon>
        <taxon>Pseudomonadati</taxon>
        <taxon>Pseudomonadota</taxon>
        <taxon>Alphaproteobacteria</taxon>
        <taxon>Hyphomicrobiales</taxon>
        <taxon>Stappiaceae</taxon>
        <taxon>Pseudovibrio</taxon>
    </lineage>
</organism>
<gene>
    <name evidence="10" type="ORF">KGB56_08680</name>
</gene>
<dbReference type="NCBIfam" id="TIGR03506">
    <property type="entry name" value="FlgEFG_subfam"/>
    <property type="match status" value="1"/>
</dbReference>
<keyword evidence="11" id="KW-1185">Reference proteome</keyword>
<evidence type="ECO:0000313" key="10">
    <source>
        <dbReference type="EMBL" id="QUS57443.1"/>
    </source>
</evidence>
<dbReference type="PANTHER" id="PTHR30435">
    <property type="entry name" value="FLAGELLAR PROTEIN"/>
    <property type="match status" value="1"/>
</dbReference>
<dbReference type="PANTHER" id="PTHR30435:SF19">
    <property type="entry name" value="FLAGELLAR BASAL-BODY ROD PROTEIN FLGG"/>
    <property type="match status" value="1"/>
</dbReference>
<reference evidence="10 11" key="1">
    <citation type="journal article" date="2021" name="Angew. Chem. Int. Ed. Engl.">
        <title>A novel family of nonribosomal peptides modulate collective behavior in Pseudovibrio bacteria isolated from marine sponges.</title>
        <authorList>
            <person name="Ioca L.P."/>
            <person name="Dai Y."/>
            <person name="Kunakom S."/>
            <person name="Diaz-Espinosa J."/>
            <person name="Krunic A."/>
            <person name="Crnkovic C.M."/>
            <person name="Orjala J."/>
            <person name="Sanchez L.M."/>
            <person name="Ferreira A.G."/>
            <person name="Berlinck R.G.S."/>
            <person name="Eustaquio A.S."/>
        </authorList>
    </citation>
    <scope>NUCLEOTIDE SEQUENCE [LARGE SCALE GENOMIC DNA]</scope>
    <source>
        <strain evidence="10 11">Ab134</strain>
    </source>
</reference>
<evidence type="ECO:0000259" key="7">
    <source>
        <dbReference type="Pfam" id="PF06429"/>
    </source>
</evidence>
<comment type="similarity">
    <text evidence="2 5">Belongs to the flagella basal body rod proteins family.</text>
</comment>
<feature type="domain" description="Flagellar basal body rod protein N-terminal" evidence="6">
    <location>
        <begin position="7"/>
        <end position="37"/>
    </location>
</feature>
<protein>
    <recommendedName>
        <fullName evidence="3">Flagellar hook protein FlgE</fullName>
    </recommendedName>
</protein>
<feature type="domain" description="Flagellar hook protein FlgE D2" evidence="8">
    <location>
        <begin position="168"/>
        <end position="291"/>
    </location>
</feature>
<dbReference type="InterPro" id="IPR053967">
    <property type="entry name" value="LlgE_F_G-like_D1"/>
</dbReference>
<accession>A0ABX8AQX0</accession>
<dbReference type="InterPro" id="IPR037925">
    <property type="entry name" value="FlgE/F/G-like"/>
</dbReference>
<dbReference type="InterPro" id="IPR010930">
    <property type="entry name" value="Flg_bb/hook_C_dom"/>
</dbReference>
<evidence type="ECO:0000256" key="3">
    <source>
        <dbReference type="ARBA" id="ARBA00019015"/>
    </source>
</evidence>
<dbReference type="InterPro" id="IPR020013">
    <property type="entry name" value="Flagellar_FlgE/F/G"/>
</dbReference>
<evidence type="ECO:0000259" key="9">
    <source>
        <dbReference type="Pfam" id="PF22692"/>
    </source>
</evidence>
<feature type="domain" description="Flagellar basal-body/hook protein C-terminal" evidence="7">
    <location>
        <begin position="365"/>
        <end position="409"/>
    </location>
</feature>
<dbReference type="Pfam" id="PF07559">
    <property type="entry name" value="FlgE_D2"/>
    <property type="match status" value="1"/>
</dbReference>
<dbReference type="Gene3D" id="2.60.98.20">
    <property type="entry name" value="Flagellar hook protein FlgE"/>
    <property type="match status" value="1"/>
</dbReference>
<feature type="domain" description="Flagellar hook protein FlgE/F/G-like D1" evidence="9">
    <location>
        <begin position="84"/>
        <end position="147"/>
    </location>
</feature>
<keyword evidence="10" id="KW-0969">Cilium</keyword>
<dbReference type="InterPro" id="IPR019776">
    <property type="entry name" value="Flagellar_basal_body_rod_CS"/>
</dbReference>
<sequence>MGLYGIMNTSVSGMNAQSNKLSTVADNISNANTVGYKRYKTAFSSLVGSGGSSGHESGIVNTTVVQTVRQQGAFNFTSRGTDLAINGNGFFQVQDPQGGTYYTRAGDFVLDKNGQMVNSGGYKLLSAGGAPVTVDLNTPVWQASNEGELGVNLASNTVAPIPAPGSGIPTGFDYKTSISTFDQNGNAVKIDIVYTKQTETTDPVTGDVTGSTWLVEAMDEAGNKIDPTAPPTPAASGEVTLQFDGDGKLSAGSPTDFLFKVPNGEVVTLDLSKTVTAGEKFSVNKVDVNGYKPSTIQNIRIESDGRVFGVYGSSAEKLLDQIQIVNFSNPDGLQAKSGNVYAATDASGDPAVGFPGDNGFGSLYSGAVEGSNVDLAAELTEMVQAQRTYSANTKVFNASSELLQELNNLR</sequence>
<comment type="subcellular location">
    <subcellularLocation>
        <location evidence="1 5">Bacterial flagellum basal body</location>
    </subcellularLocation>
</comment>
<dbReference type="Pfam" id="PF06429">
    <property type="entry name" value="Flg_bbr_C"/>
    <property type="match status" value="1"/>
</dbReference>
<dbReference type="Proteomes" id="UP000680706">
    <property type="component" value="Chromosome"/>
</dbReference>
<keyword evidence="10" id="KW-0966">Cell projection</keyword>
<dbReference type="InterPro" id="IPR001444">
    <property type="entry name" value="Flag_bb_rod_N"/>
</dbReference>
<keyword evidence="10" id="KW-0282">Flagellum</keyword>
<evidence type="ECO:0000256" key="2">
    <source>
        <dbReference type="ARBA" id="ARBA00009677"/>
    </source>
</evidence>
<dbReference type="InterPro" id="IPR011491">
    <property type="entry name" value="FlgE_D2"/>
</dbReference>
<evidence type="ECO:0000313" key="11">
    <source>
        <dbReference type="Proteomes" id="UP000680706"/>
    </source>
</evidence>
<dbReference type="RefSeq" id="WP_075698959.1">
    <property type="nucleotide sequence ID" value="NZ_CP074126.1"/>
</dbReference>
<evidence type="ECO:0000256" key="5">
    <source>
        <dbReference type="RuleBase" id="RU362116"/>
    </source>
</evidence>
<evidence type="ECO:0000256" key="1">
    <source>
        <dbReference type="ARBA" id="ARBA00004117"/>
    </source>
</evidence>
<keyword evidence="4 5" id="KW-0975">Bacterial flagellum</keyword>
<dbReference type="Pfam" id="PF22692">
    <property type="entry name" value="LlgE_F_G_D1"/>
    <property type="match status" value="1"/>
</dbReference>